<gene>
    <name evidence="4" type="ORF">GBK04_08015</name>
</gene>
<dbReference type="EMBL" id="WHLY01000002">
    <property type="protein sequence ID" value="MPR33306.1"/>
    <property type="molecule type" value="Genomic_DNA"/>
</dbReference>
<dbReference type="Proteomes" id="UP000479293">
    <property type="component" value="Unassembled WGS sequence"/>
</dbReference>
<proteinExistence type="predicted"/>
<evidence type="ECO:0000256" key="1">
    <source>
        <dbReference type="SAM" id="MobiDB-lite"/>
    </source>
</evidence>
<evidence type="ECO:0000313" key="4">
    <source>
        <dbReference type="EMBL" id="MPR33306.1"/>
    </source>
</evidence>
<keyword evidence="2" id="KW-0732">Signal</keyword>
<sequence>MKKILALSLVLFSVIACVAQDKGPQTTRTLKVSDFTKLSMGSAFKINVEQGSSFRVTVAGKEDDLDDLEYNVSRGTLQIGYKNNGWRKNRESVQVEVTMPALDGVDFSGASHAKVKGFRGGRGMDIDVSGASKVEMDFSADKVFVDLSGASRLTLMGKAEILEGEMSGASTFDGKDFPVKEANLEASGASNASVVASSALQADASGASRIRYSGSASQVRSSTSGASSIRREN</sequence>
<name>A0A7C9F5M9_9BACT</name>
<dbReference type="Gene3D" id="2.160.20.120">
    <property type="match status" value="1"/>
</dbReference>
<dbReference type="RefSeq" id="WP_152758443.1">
    <property type="nucleotide sequence ID" value="NZ_WHLY01000002.1"/>
</dbReference>
<evidence type="ECO:0000313" key="5">
    <source>
        <dbReference type="Proteomes" id="UP000479293"/>
    </source>
</evidence>
<evidence type="ECO:0000259" key="3">
    <source>
        <dbReference type="Pfam" id="PF10988"/>
    </source>
</evidence>
<feature type="signal peptide" evidence="2">
    <location>
        <begin position="1"/>
        <end position="19"/>
    </location>
</feature>
<feature type="compositionally biased region" description="Polar residues" evidence="1">
    <location>
        <begin position="214"/>
        <end position="227"/>
    </location>
</feature>
<protein>
    <submittedName>
        <fullName evidence="4">DUF2807 domain-containing protein</fullName>
    </submittedName>
</protein>
<feature type="domain" description="Putative auto-transporter adhesin head GIN" evidence="3">
    <location>
        <begin position="34"/>
        <end position="216"/>
    </location>
</feature>
<dbReference type="InterPro" id="IPR021255">
    <property type="entry name" value="DUF2807"/>
</dbReference>
<evidence type="ECO:0000256" key="2">
    <source>
        <dbReference type="SAM" id="SignalP"/>
    </source>
</evidence>
<accession>A0A7C9F5M9</accession>
<feature type="region of interest" description="Disordered" evidence="1">
    <location>
        <begin position="210"/>
        <end position="233"/>
    </location>
</feature>
<feature type="chain" id="PRO_5028955984" evidence="2">
    <location>
        <begin position="20"/>
        <end position="233"/>
    </location>
</feature>
<organism evidence="4 5">
    <name type="scientific">Salmonirosea aquatica</name>
    <dbReference type="NCBI Taxonomy" id="2654236"/>
    <lineage>
        <taxon>Bacteria</taxon>
        <taxon>Pseudomonadati</taxon>
        <taxon>Bacteroidota</taxon>
        <taxon>Cytophagia</taxon>
        <taxon>Cytophagales</taxon>
        <taxon>Spirosomataceae</taxon>
        <taxon>Salmonirosea</taxon>
    </lineage>
</organism>
<dbReference type="Pfam" id="PF10988">
    <property type="entry name" value="DUF2807"/>
    <property type="match status" value="1"/>
</dbReference>
<dbReference type="PROSITE" id="PS51257">
    <property type="entry name" value="PROKAR_LIPOPROTEIN"/>
    <property type="match status" value="1"/>
</dbReference>
<dbReference type="AlphaFoldDB" id="A0A7C9F5M9"/>
<reference evidence="4 5" key="1">
    <citation type="submission" date="2019-10" db="EMBL/GenBank/DDBJ databases">
        <title>Draft Genome Sequence of Cytophagaceae sp. SJW1-29.</title>
        <authorList>
            <person name="Choi A."/>
        </authorList>
    </citation>
    <scope>NUCLEOTIDE SEQUENCE [LARGE SCALE GENOMIC DNA]</scope>
    <source>
        <strain evidence="4 5">SJW1-29</strain>
    </source>
</reference>
<keyword evidence="5" id="KW-1185">Reference proteome</keyword>
<comment type="caution">
    <text evidence="4">The sequence shown here is derived from an EMBL/GenBank/DDBJ whole genome shotgun (WGS) entry which is preliminary data.</text>
</comment>